<evidence type="ECO:0000313" key="2">
    <source>
        <dbReference type="Proteomes" id="UP000799754"/>
    </source>
</evidence>
<dbReference type="EMBL" id="MU006702">
    <property type="protein sequence ID" value="KAF2632511.1"/>
    <property type="molecule type" value="Genomic_DNA"/>
</dbReference>
<keyword evidence="2" id="KW-1185">Reference proteome</keyword>
<accession>A0ACB6SDW8</accession>
<sequence length="145" mass="16593">MALSAAQKYELRRQSRQRSYQKRRLDYLEGKGTAVRESTPNSPSQPREPSRYLTALIKFEPHRRAAIELMFRADKLTARLDFAEMLEPLIGMASTERQRYVYKTAEPNEQNCCQVGGKHVTKLRPTFARNSLNPLGICMNSGTAE</sequence>
<protein>
    <submittedName>
        <fullName evidence="1">Uncharacterized protein</fullName>
    </submittedName>
</protein>
<proteinExistence type="predicted"/>
<reference evidence="1" key="1">
    <citation type="journal article" date="2020" name="Stud. Mycol.">
        <title>101 Dothideomycetes genomes: a test case for predicting lifestyles and emergence of pathogens.</title>
        <authorList>
            <person name="Haridas S."/>
            <person name="Albert R."/>
            <person name="Binder M."/>
            <person name="Bloem J."/>
            <person name="Labutti K."/>
            <person name="Salamov A."/>
            <person name="Andreopoulos B."/>
            <person name="Baker S."/>
            <person name="Barry K."/>
            <person name="Bills G."/>
            <person name="Bluhm B."/>
            <person name="Cannon C."/>
            <person name="Castanera R."/>
            <person name="Culley D."/>
            <person name="Daum C."/>
            <person name="Ezra D."/>
            <person name="Gonzalez J."/>
            <person name="Henrissat B."/>
            <person name="Kuo A."/>
            <person name="Liang C."/>
            <person name="Lipzen A."/>
            <person name="Lutzoni F."/>
            <person name="Magnuson J."/>
            <person name="Mondo S."/>
            <person name="Nolan M."/>
            <person name="Ohm R."/>
            <person name="Pangilinan J."/>
            <person name="Park H.-J."/>
            <person name="Ramirez L."/>
            <person name="Alfaro M."/>
            <person name="Sun H."/>
            <person name="Tritt A."/>
            <person name="Yoshinaga Y."/>
            <person name="Zwiers L.-H."/>
            <person name="Turgeon B."/>
            <person name="Goodwin S."/>
            <person name="Spatafora J."/>
            <person name="Crous P."/>
            <person name="Grigoriev I."/>
        </authorList>
    </citation>
    <scope>NUCLEOTIDE SEQUENCE</scope>
    <source>
        <strain evidence="1">CBS 525.71</strain>
    </source>
</reference>
<name>A0ACB6SDW8_9PLEO</name>
<gene>
    <name evidence="1" type="ORF">BU25DRAFT_453727</name>
</gene>
<evidence type="ECO:0000313" key="1">
    <source>
        <dbReference type="EMBL" id="KAF2632511.1"/>
    </source>
</evidence>
<comment type="caution">
    <text evidence="1">The sequence shown here is derived from an EMBL/GenBank/DDBJ whole genome shotgun (WGS) entry which is preliminary data.</text>
</comment>
<organism evidence="1 2">
    <name type="scientific">Macroventuria anomochaeta</name>
    <dbReference type="NCBI Taxonomy" id="301207"/>
    <lineage>
        <taxon>Eukaryota</taxon>
        <taxon>Fungi</taxon>
        <taxon>Dikarya</taxon>
        <taxon>Ascomycota</taxon>
        <taxon>Pezizomycotina</taxon>
        <taxon>Dothideomycetes</taxon>
        <taxon>Pleosporomycetidae</taxon>
        <taxon>Pleosporales</taxon>
        <taxon>Pleosporineae</taxon>
        <taxon>Didymellaceae</taxon>
        <taxon>Macroventuria</taxon>
    </lineage>
</organism>
<dbReference type="Proteomes" id="UP000799754">
    <property type="component" value="Unassembled WGS sequence"/>
</dbReference>